<dbReference type="Gene3D" id="1.10.150.240">
    <property type="entry name" value="Putative phosphatase, domain 2"/>
    <property type="match status" value="1"/>
</dbReference>
<dbReference type="SFLD" id="SFLDG01129">
    <property type="entry name" value="C1.5:_HAD__Beta-PGM__Phosphata"/>
    <property type="match status" value="1"/>
</dbReference>
<protein>
    <submittedName>
        <fullName evidence="4">HAD-like protein</fullName>
    </submittedName>
</protein>
<accession>A0A2J6PXY5</accession>
<dbReference type="InterPro" id="IPR023198">
    <property type="entry name" value="PGP-like_dom2"/>
</dbReference>
<evidence type="ECO:0000256" key="2">
    <source>
        <dbReference type="ARBA" id="ARBA00022801"/>
    </source>
</evidence>
<keyword evidence="1" id="KW-0479">Metal-binding</keyword>
<organism evidence="4 5">
    <name type="scientific">Hyaloscypha hepaticicola</name>
    <dbReference type="NCBI Taxonomy" id="2082293"/>
    <lineage>
        <taxon>Eukaryota</taxon>
        <taxon>Fungi</taxon>
        <taxon>Dikarya</taxon>
        <taxon>Ascomycota</taxon>
        <taxon>Pezizomycotina</taxon>
        <taxon>Leotiomycetes</taxon>
        <taxon>Helotiales</taxon>
        <taxon>Hyaloscyphaceae</taxon>
        <taxon>Hyaloscypha</taxon>
    </lineage>
</organism>
<dbReference type="SUPFAM" id="SSF56784">
    <property type="entry name" value="HAD-like"/>
    <property type="match status" value="1"/>
</dbReference>
<dbReference type="PANTHER" id="PTHR46470:SF2">
    <property type="entry name" value="GLYCERALDEHYDE 3-PHOSPHATE PHOSPHATASE"/>
    <property type="match status" value="1"/>
</dbReference>
<reference evidence="4 5" key="1">
    <citation type="submission" date="2016-05" db="EMBL/GenBank/DDBJ databases">
        <title>A degradative enzymes factory behind the ericoid mycorrhizal symbiosis.</title>
        <authorList>
            <consortium name="DOE Joint Genome Institute"/>
            <person name="Martino E."/>
            <person name="Morin E."/>
            <person name="Grelet G."/>
            <person name="Kuo A."/>
            <person name="Kohler A."/>
            <person name="Daghino S."/>
            <person name="Barry K."/>
            <person name="Choi C."/>
            <person name="Cichocki N."/>
            <person name="Clum A."/>
            <person name="Copeland A."/>
            <person name="Hainaut M."/>
            <person name="Haridas S."/>
            <person name="Labutti K."/>
            <person name="Lindquist E."/>
            <person name="Lipzen A."/>
            <person name="Khouja H.-R."/>
            <person name="Murat C."/>
            <person name="Ohm R."/>
            <person name="Olson A."/>
            <person name="Spatafora J."/>
            <person name="Veneault-Fourrey C."/>
            <person name="Henrissat B."/>
            <person name="Grigoriev I."/>
            <person name="Martin F."/>
            <person name="Perotto S."/>
        </authorList>
    </citation>
    <scope>NUCLEOTIDE SEQUENCE [LARGE SCALE GENOMIC DNA]</scope>
    <source>
        <strain evidence="4 5">UAMH 7357</strain>
    </source>
</reference>
<dbReference type="Gene3D" id="3.40.50.1000">
    <property type="entry name" value="HAD superfamily/HAD-like"/>
    <property type="match status" value="1"/>
</dbReference>
<keyword evidence="5" id="KW-1185">Reference proteome</keyword>
<evidence type="ECO:0000313" key="4">
    <source>
        <dbReference type="EMBL" id="PMD18877.1"/>
    </source>
</evidence>
<evidence type="ECO:0000256" key="1">
    <source>
        <dbReference type="ARBA" id="ARBA00022723"/>
    </source>
</evidence>
<dbReference type="GO" id="GO:0016791">
    <property type="term" value="F:phosphatase activity"/>
    <property type="evidence" value="ECO:0007669"/>
    <property type="project" value="TreeGrafter"/>
</dbReference>
<dbReference type="GO" id="GO:0046872">
    <property type="term" value="F:metal ion binding"/>
    <property type="evidence" value="ECO:0007669"/>
    <property type="project" value="UniProtKB-KW"/>
</dbReference>
<proteinExistence type="predicted"/>
<dbReference type="InterPro" id="IPR051400">
    <property type="entry name" value="HAD-like_hydrolase"/>
</dbReference>
<dbReference type="EMBL" id="KZ613492">
    <property type="protein sequence ID" value="PMD18877.1"/>
    <property type="molecule type" value="Genomic_DNA"/>
</dbReference>
<dbReference type="AlphaFoldDB" id="A0A2J6PXY5"/>
<sequence length="452" mass="51463">MDKPDSPQEPQIRFLVASSRSDSMLLMRIFAESRVCEVTSRLILTSKVGEEDGFSPNCSILENCSHQDVYIDAMEPGKRFLVSKEALGKDSSKEECLYDPYPMPSTFAMVRLVFLIRDPIRIFDSWKNSGWPIWEALLDFKELFRLSLVFSSDREKTIRLEETLLDLFTTVEASSFIRSDVPYHGLLSKTEKDTIEKQLGCLYLQCWGSDMFRLRTIIAEKTWVGFDLDDTLHEFRRSSGIATNKALEEISKRYDILMSELNEEYSKILKKKTANAFSDGKTSFDYRRERFASVLAHFSLPQDDQFIDQLLEVYEETLMASLELKCGAIGLLSTLRDMGKKVVIMIEGPQDAQERTIHRLGIGGYFDFLATTNHFGVTKTNSLFSKVLEHLGISPSEIAYIGDSVQRDMKPAMAEGIFSIHLAETKHVSLNTLPPQINTLRKLQYILSDAGP</sequence>
<dbReference type="PANTHER" id="PTHR46470">
    <property type="entry name" value="N-ACYLNEURAMINATE-9-PHOSPHATASE"/>
    <property type="match status" value="1"/>
</dbReference>
<keyword evidence="2" id="KW-0378">Hydrolase</keyword>
<dbReference type="InterPro" id="IPR023214">
    <property type="entry name" value="HAD_sf"/>
</dbReference>
<keyword evidence="3" id="KW-0460">Magnesium</keyword>
<dbReference type="OrthoDB" id="1694274at2759"/>
<dbReference type="STRING" id="1745343.A0A2J6PXY5"/>
<evidence type="ECO:0000256" key="3">
    <source>
        <dbReference type="ARBA" id="ARBA00022842"/>
    </source>
</evidence>
<name>A0A2J6PXY5_9HELO</name>
<dbReference type="Proteomes" id="UP000235672">
    <property type="component" value="Unassembled WGS sequence"/>
</dbReference>
<dbReference type="Pfam" id="PF00702">
    <property type="entry name" value="Hydrolase"/>
    <property type="match status" value="1"/>
</dbReference>
<gene>
    <name evidence="4" type="ORF">NA56DRAFT_751206</name>
</gene>
<dbReference type="InterPro" id="IPR036412">
    <property type="entry name" value="HAD-like_sf"/>
</dbReference>
<evidence type="ECO:0000313" key="5">
    <source>
        <dbReference type="Proteomes" id="UP000235672"/>
    </source>
</evidence>
<dbReference type="SFLD" id="SFLDS00003">
    <property type="entry name" value="Haloacid_Dehalogenase"/>
    <property type="match status" value="1"/>
</dbReference>